<dbReference type="SUPFAM" id="SSF47384">
    <property type="entry name" value="Homodimeric domain of signal transducing histidine kinase"/>
    <property type="match status" value="1"/>
</dbReference>
<dbReference type="InterPro" id="IPR004358">
    <property type="entry name" value="Sig_transdc_His_kin-like_C"/>
</dbReference>
<dbReference type="GO" id="GO:0000155">
    <property type="term" value="F:phosphorelay sensor kinase activity"/>
    <property type="evidence" value="ECO:0007669"/>
    <property type="project" value="InterPro"/>
</dbReference>
<dbReference type="InterPro" id="IPR036097">
    <property type="entry name" value="HisK_dim/P_sf"/>
</dbReference>
<evidence type="ECO:0000256" key="5">
    <source>
        <dbReference type="ARBA" id="ARBA00023012"/>
    </source>
</evidence>
<dbReference type="PANTHER" id="PTHR43547:SF2">
    <property type="entry name" value="HYBRID SIGNAL TRANSDUCTION HISTIDINE KINASE C"/>
    <property type="match status" value="1"/>
</dbReference>
<evidence type="ECO:0000256" key="2">
    <source>
        <dbReference type="ARBA" id="ARBA00012438"/>
    </source>
</evidence>
<dbReference type="Gene3D" id="3.30.565.10">
    <property type="entry name" value="Histidine kinase-like ATPase, C-terminal domain"/>
    <property type="match status" value="1"/>
</dbReference>
<feature type="domain" description="Histidine kinase" evidence="6">
    <location>
        <begin position="432"/>
        <end position="656"/>
    </location>
</feature>
<dbReference type="PROSITE" id="PS50109">
    <property type="entry name" value="HIS_KIN"/>
    <property type="match status" value="1"/>
</dbReference>
<dbReference type="Pfam" id="PF00512">
    <property type="entry name" value="HisKA"/>
    <property type="match status" value="1"/>
</dbReference>
<evidence type="ECO:0000256" key="1">
    <source>
        <dbReference type="ARBA" id="ARBA00000085"/>
    </source>
</evidence>
<dbReference type="InterPro" id="IPR003018">
    <property type="entry name" value="GAF"/>
</dbReference>
<dbReference type="InterPro" id="IPR005467">
    <property type="entry name" value="His_kinase_dom"/>
</dbReference>
<accession>A0A846HFK4</accession>
<dbReference type="SUPFAM" id="SSF55781">
    <property type="entry name" value="GAF domain-like"/>
    <property type="match status" value="2"/>
</dbReference>
<evidence type="ECO:0000256" key="3">
    <source>
        <dbReference type="ARBA" id="ARBA00022553"/>
    </source>
</evidence>
<dbReference type="InterPro" id="IPR003594">
    <property type="entry name" value="HATPase_dom"/>
</dbReference>
<keyword evidence="8" id="KW-1185">Reference proteome</keyword>
<keyword evidence="3" id="KW-0597">Phosphoprotein</keyword>
<dbReference type="InterPro" id="IPR036890">
    <property type="entry name" value="HATPase_C_sf"/>
</dbReference>
<dbReference type="CDD" id="cd00082">
    <property type="entry name" value="HisKA"/>
    <property type="match status" value="1"/>
</dbReference>
<protein>
    <recommendedName>
        <fullName evidence="2">histidine kinase</fullName>
        <ecNumber evidence="2">2.7.13.3</ecNumber>
    </recommendedName>
</protein>
<dbReference type="Pfam" id="PF01590">
    <property type="entry name" value="GAF"/>
    <property type="match status" value="2"/>
</dbReference>
<dbReference type="RefSeq" id="WP_039747620.1">
    <property type="nucleotide sequence ID" value="NZ_JTCM02000095.1"/>
</dbReference>
<name>A0A846HFK4_9CYAN</name>
<gene>
    <name evidence="7" type="ORF">PI95_027210</name>
</gene>
<organism evidence="7 8">
    <name type="scientific">Hassallia byssoidea VB512170</name>
    <dbReference type="NCBI Taxonomy" id="1304833"/>
    <lineage>
        <taxon>Bacteria</taxon>
        <taxon>Bacillati</taxon>
        <taxon>Cyanobacteriota</taxon>
        <taxon>Cyanophyceae</taxon>
        <taxon>Nostocales</taxon>
        <taxon>Tolypothrichaceae</taxon>
        <taxon>Hassallia</taxon>
    </lineage>
</organism>
<dbReference type="Gene3D" id="3.30.450.40">
    <property type="match status" value="2"/>
</dbReference>
<sequence>MKKTLSSPLLRQDEVDRQQYPVKLMQHQEEPSHQLTRHIHQIIAKSLAPATMLQEIAQLLGTVFQVDSCCLVPVTSEKFDRAITANWCASEYLGLPHPDEIFSTEQVECACEPTIEDISTIKNSLETGYQHLPLPIKAVLAIPTRFGGKNNGVISLIQFHPYDWSESEKQLLKAVESSCAIAFSQVAQAEVIASQEKYIAKSAQHQSLITQLTILSRSNLELNQMLQLAIASTAECLQADRGMLILLKYTDPLFRTQPKKQIPKAKATVVAEWSRDQSQSTTQLETLDKSFSVSECGLCQRVFTSGKAVIINENIDQNSISIAGVFALDILPAVVLVPLENQGKVIGFLVLQQAVPRNWDFAELNIMEMICAQMSNAIIQSQTLRQVQMLVDERTAKLQSSLELQAKLHERTRQYVEQLRELNELKDEFLSNMSDRLRYPLTNMLMSIRNLRLPGIAPERQAKYVDILESECTKEINLINDLLTLQKLDSHQERPQYENIDLNTKIQDVATSFEQKLALKGLSIKMNLPTESLTLQTEVESFNRILQELFTNASKYSERDSVVQLQVYHQVEEQIDQVIIKITNTGLGISDEDATYIFDRFRRGRGGRWTPGTGLGLALVKSLVQHLNGAIAVESTPIENSNLSRICFTLTLPQFSE</sequence>
<keyword evidence="4 7" id="KW-0808">Transferase</keyword>
<dbReference type="EMBL" id="JTCM02000095">
    <property type="protein sequence ID" value="NEU76116.1"/>
    <property type="molecule type" value="Genomic_DNA"/>
</dbReference>
<dbReference type="InterPro" id="IPR029016">
    <property type="entry name" value="GAF-like_dom_sf"/>
</dbReference>
<reference evidence="7 8" key="1">
    <citation type="journal article" date="2015" name="Genome Announc.">
        <title>Draft Genome Sequence of Cyanobacterium Hassallia byssoidea Strain VB512170, Isolated from Monuments in India.</title>
        <authorList>
            <person name="Singh D."/>
            <person name="Chandrababunaidu M.M."/>
            <person name="Panda A."/>
            <person name="Sen D."/>
            <person name="Bhattacharyya S."/>
            <person name="Adhikary S.P."/>
            <person name="Tripathy S."/>
        </authorList>
    </citation>
    <scope>NUCLEOTIDE SEQUENCE [LARGE SCALE GENOMIC DNA]</scope>
    <source>
        <strain evidence="7 8">VB512170</strain>
    </source>
</reference>
<dbReference type="SUPFAM" id="SSF55874">
    <property type="entry name" value="ATPase domain of HSP90 chaperone/DNA topoisomerase II/histidine kinase"/>
    <property type="match status" value="1"/>
</dbReference>
<keyword evidence="4 7" id="KW-0418">Kinase</keyword>
<evidence type="ECO:0000256" key="4">
    <source>
        <dbReference type="ARBA" id="ARBA00022777"/>
    </source>
</evidence>
<dbReference type="SMART" id="SM00065">
    <property type="entry name" value="GAF"/>
    <property type="match status" value="2"/>
</dbReference>
<dbReference type="PANTHER" id="PTHR43547">
    <property type="entry name" value="TWO-COMPONENT HISTIDINE KINASE"/>
    <property type="match status" value="1"/>
</dbReference>
<comment type="caution">
    <text evidence="7">The sequence shown here is derived from an EMBL/GenBank/DDBJ whole genome shotgun (WGS) entry which is preliminary data.</text>
</comment>
<dbReference type="SMART" id="SM00387">
    <property type="entry name" value="HATPase_c"/>
    <property type="match status" value="1"/>
</dbReference>
<dbReference type="EC" id="2.7.13.3" evidence="2"/>
<dbReference type="InterPro" id="IPR003661">
    <property type="entry name" value="HisK_dim/P_dom"/>
</dbReference>
<dbReference type="SMART" id="SM00388">
    <property type="entry name" value="HisKA"/>
    <property type="match status" value="1"/>
</dbReference>
<dbReference type="Pfam" id="PF02518">
    <property type="entry name" value="HATPase_c"/>
    <property type="match status" value="1"/>
</dbReference>
<proteinExistence type="predicted"/>
<evidence type="ECO:0000259" key="6">
    <source>
        <dbReference type="PROSITE" id="PS50109"/>
    </source>
</evidence>
<comment type="catalytic activity">
    <reaction evidence="1">
        <text>ATP + protein L-histidine = ADP + protein N-phospho-L-histidine.</text>
        <dbReference type="EC" id="2.7.13.3"/>
    </reaction>
</comment>
<dbReference type="PRINTS" id="PR00344">
    <property type="entry name" value="BCTRLSENSOR"/>
</dbReference>
<dbReference type="Proteomes" id="UP000031549">
    <property type="component" value="Unassembled WGS sequence"/>
</dbReference>
<keyword evidence="5" id="KW-0902">Two-component regulatory system</keyword>
<evidence type="ECO:0000313" key="8">
    <source>
        <dbReference type="Proteomes" id="UP000031549"/>
    </source>
</evidence>
<dbReference type="Gene3D" id="1.10.287.130">
    <property type="match status" value="1"/>
</dbReference>
<evidence type="ECO:0000313" key="7">
    <source>
        <dbReference type="EMBL" id="NEU76116.1"/>
    </source>
</evidence>
<dbReference type="AlphaFoldDB" id="A0A846HFK4"/>